<sequence>MIGQNLKKVSALPAKNVLFQKKKSSRQLIELKKK</sequence>
<proteinExistence type="predicted"/>
<name>A0A381YBL9_9ZZZZ</name>
<protein>
    <submittedName>
        <fullName evidence="1">Uncharacterized protein</fullName>
    </submittedName>
</protein>
<feature type="non-terminal residue" evidence="1">
    <location>
        <position position="34"/>
    </location>
</feature>
<gene>
    <name evidence="1" type="ORF">METZ01_LOCUS127144</name>
</gene>
<organism evidence="1">
    <name type="scientific">marine metagenome</name>
    <dbReference type="NCBI Taxonomy" id="408172"/>
    <lineage>
        <taxon>unclassified sequences</taxon>
        <taxon>metagenomes</taxon>
        <taxon>ecological metagenomes</taxon>
    </lineage>
</organism>
<evidence type="ECO:0000313" key="1">
    <source>
        <dbReference type="EMBL" id="SVA74290.1"/>
    </source>
</evidence>
<dbReference type="AlphaFoldDB" id="A0A381YBL9"/>
<reference evidence="1" key="1">
    <citation type="submission" date="2018-05" db="EMBL/GenBank/DDBJ databases">
        <authorList>
            <person name="Lanie J.A."/>
            <person name="Ng W.-L."/>
            <person name="Kazmierczak K.M."/>
            <person name="Andrzejewski T.M."/>
            <person name="Davidsen T.M."/>
            <person name="Wayne K.J."/>
            <person name="Tettelin H."/>
            <person name="Glass J.I."/>
            <person name="Rusch D."/>
            <person name="Podicherti R."/>
            <person name="Tsui H.-C.T."/>
            <person name="Winkler M.E."/>
        </authorList>
    </citation>
    <scope>NUCLEOTIDE SEQUENCE</scope>
</reference>
<dbReference type="EMBL" id="UINC01017817">
    <property type="protein sequence ID" value="SVA74290.1"/>
    <property type="molecule type" value="Genomic_DNA"/>
</dbReference>
<accession>A0A381YBL9</accession>